<dbReference type="SUPFAM" id="SSF118290">
    <property type="entry name" value="WRKY DNA-binding domain"/>
    <property type="match status" value="2"/>
</dbReference>
<feature type="compositionally biased region" description="Basic and acidic residues" evidence="10">
    <location>
        <begin position="379"/>
        <end position="394"/>
    </location>
</feature>
<evidence type="ECO:0000313" key="13">
    <source>
        <dbReference type="EMBL" id="CAI0383844.1"/>
    </source>
</evidence>
<sequence length="488" mass="53826">MASSVEGPEEVPSNEKEQQKSADNVRPEKGEETDDIKTHALQSQEKTMSIVVHEQIPKEPDDGASVSSVERVKVFHATPHPLQSIKDGRSPAIREKVLEDGYNWRKYGQKLVKGNEFIRSYYKCTHPSCQVKKQLERSHEGQLADIVYFGQHDHPKPQANLTPALGFVSSIEERSDGPLSPAVKVGKGRPPINLTNASQMSTLTSTEDVRAVPSEVTRKRDEIDQEDDHQSKRQKKANRGIVDPPVVDKPAGEPRVVVQTLSEEDIVNDGYRWRKYGQKMVKGNPNPRSYYRCSSPGCPVKKHVERASHDPKVVITSYEGEHDHDMPPSRTVTHNIPGLDACTSNVPTEQIDCSTPACNTPDANAKPKEQLNGASRTKAKGDKGKEGLVDKGSDKVCSSPIHLNELKSKDQQNEKSSALEESDAADHDSDATTSFILEGRTNDQHTGESKEASEENGCDSKVHSAATTHPDCKPTQQHIPDSEPVQLN</sequence>
<comment type="subcellular location">
    <subcellularLocation>
        <location evidence="1">Nucleus</location>
    </subcellularLocation>
</comment>
<evidence type="ECO:0000259" key="11">
    <source>
        <dbReference type="PROSITE" id="PS50811"/>
    </source>
</evidence>
<dbReference type="PANTHER" id="PTHR31221:SF125">
    <property type="entry name" value="WRKY TRANSCRIPTION FACTOR 1"/>
    <property type="match status" value="1"/>
</dbReference>
<evidence type="ECO:0000256" key="9">
    <source>
        <dbReference type="ARBA" id="ARBA00061157"/>
    </source>
</evidence>
<evidence type="ECO:0000313" key="12">
    <source>
        <dbReference type="EMBL" id="CAI0383555.1"/>
    </source>
</evidence>
<dbReference type="PROSITE" id="PS50811">
    <property type="entry name" value="WRKY"/>
    <property type="match status" value="2"/>
</dbReference>
<feature type="region of interest" description="Disordered" evidence="10">
    <location>
        <begin position="1"/>
        <end position="48"/>
    </location>
</feature>
<comment type="similarity">
    <text evidence="9">Belongs to the WRKY group I family.</text>
</comment>
<keyword evidence="6" id="KW-0238">DNA-binding</keyword>
<feature type="compositionally biased region" description="Basic and acidic residues" evidence="10">
    <location>
        <begin position="440"/>
        <end position="462"/>
    </location>
</feature>
<organism evidence="13 14">
    <name type="scientific">Linum tenue</name>
    <dbReference type="NCBI Taxonomy" id="586396"/>
    <lineage>
        <taxon>Eukaryota</taxon>
        <taxon>Viridiplantae</taxon>
        <taxon>Streptophyta</taxon>
        <taxon>Embryophyta</taxon>
        <taxon>Tracheophyta</taxon>
        <taxon>Spermatophyta</taxon>
        <taxon>Magnoliopsida</taxon>
        <taxon>eudicotyledons</taxon>
        <taxon>Gunneridae</taxon>
        <taxon>Pentapetalae</taxon>
        <taxon>rosids</taxon>
        <taxon>fabids</taxon>
        <taxon>Malpighiales</taxon>
        <taxon>Linaceae</taxon>
        <taxon>Linum</taxon>
    </lineage>
</organism>
<evidence type="ECO:0000256" key="5">
    <source>
        <dbReference type="ARBA" id="ARBA00023015"/>
    </source>
</evidence>
<evidence type="ECO:0000256" key="7">
    <source>
        <dbReference type="ARBA" id="ARBA00023163"/>
    </source>
</evidence>
<feature type="domain" description="WRKY" evidence="11">
    <location>
        <begin position="93"/>
        <end position="157"/>
    </location>
</feature>
<dbReference type="GO" id="GO:0003700">
    <property type="term" value="F:DNA-binding transcription factor activity"/>
    <property type="evidence" value="ECO:0007669"/>
    <property type="project" value="InterPro"/>
</dbReference>
<protein>
    <recommendedName>
        <fullName evidence="11">WRKY domain-containing protein</fullName>
    </recommendedName>
</protein>
<feature type="compositionally biased region" description="Basic and acidic residues" evidence="10">
    <location>
        <begin position="13"/>
        <end position="38"/>
    </location>
</feature>
<keyword evidence="4" id="KW-0862">Zinc</keyword>
<dbReference type="AlphaFoldDB" id="A0AAV0HHF0"/>
<evidence type="ECO:0000256" key="1">
    <source>
        <dbReference type="ARBA" id="ARBA00004123"/>
    </source>
</evidence>
<dbReference type="Proteomes" id="UP001154282">
    <property type="component" value="Unassembled WGS sequence"/>
</dbReference>
<dbReference type="FunFam" id="2.20.25.80:FF:000006">
    <property type="entry name" value="WRKY transcription factor"/>
    <property type="match status" value="1"/>
</dbReference>
<dbReference type="InterPro" id="IPR003657">
    <property type="entry name" value="WRKY_dom"/>
</dbReference>
<evidence type="ECO:0000256" key="8">
    <source>
        <dbReference type="ARBA" id="ARBA00023242"/>
    </source>
</evidence>
<feature type="domain" description="WRKY" evidence="11">
    <location>
        <begin position="262"/>
        <end position="327"/>
    </location>
</feature>
<feature type="compositionally biased region" description="Polar residues" evidence="10">
    <location>
        <begin position="474"/>
        <end position="488"/>
    </location>
</feature>
<keyword evidence="2" id="KW-0479">Metal-binding</keyword>
<keyword evidence="14" id="KW-1185">Reference proteome</keyword>
<evidence type="ECO:0000256" key="10">
    <source>
        <dbReference type="SAM" id="MobiDB-lite"/>
    </source>
</evidence>
<evidence type="ECO:0000256" key="2">
    <source>
        <dbReference type="ARBA" id="ARBA00022723"/>
    </source>
</evidence>
<dbReference type="InterPro" id="IPR036576">
    <property type="entry name" value="WRKY_dom_sf"/>
</dbReference>
<dbReference type="Pfam" id="PF03106">
    <property type="entry name" value="WRKY"/>
    <property type="match status" value="2"/>
</dbReference>
<gene>
    <name evidence="12" type="ORF">LITE_LOCUS4048</name>
    <name evidence="13" type="ORF">LITE_LOCUS4169</name>
</gene>
<dbReference type="GO" id="GO:0005634">
    <property type="term" value="C:nucleus"/>
    <property type="evidence" value="ECO:0007669"/>
    <property type="project" value="UniProtKB-SubCell"/>
</dbReference>
<keyword evidence="7" id="KW-0804">Transcription</keyword>
<dbReference type="InterPro" id="IPR044810">
    <property type="entry name" value="WRKY_plant"/>
</dbReference>
<dbReference type="EMBL" id="CAMGYJ010000002">
    <property type="protein sequence ID" value="CAI0383844.1"/>
    <property type="molecule type" value="Genomic_DNA"/>
</dbReference>
<dbReference type="Gene3D" id="2.20.25.80">
    <property type="entry name" value="WRKY domain"/>
    <property type="match status" value="2"/>
</dbReference>
<feature type="region of interest" description="Disordered" evidence="10">
    <location>
        <begin position="357"/>
        <end position="488"/>
    </location>
</feature>
<name>A0AAV0HHF0_9ROSI</name>
<feature type="compositionally biased region" description="Basic and acidic residues" evidence="10">
    <location>
        <begin position="404"/>
        <end position="413"/>
    </location>
</feature>
<keyword evidence="3" id="KW-0677">Repeat</keyword>
<accession>A0AAV0HHF0</accession>
<keyword evidence="8" id="KW-0539">Nucleus</keyword>
<dbReference type="GO" id="GO:0043565">
    <property type="term" value="F:sequence-specific DNA binding"/>
    <property type="evidence" value="ECO:0007669"/>
    <property type="project" value="InterPro"/>
</dbReference>
<dbReference type="EMBL" id="CAMGYJ010000002">
    <property type="protein sequence ID" value="CAI0383555.1"/>
    <property type="molecule type" value="Genomic_DNA"/>
</dbReference>
<dbReference type="PANTHER" id="PTHR31221">
    <property type="entry name" value="WRKY TRANSCRIPTION FACTOR PROTEIN 1-RELATED"/>
    <property type="match status" value="1"/>
</dbReference>
<dbReference type="GO" id="GO:0046872">
    <property type="term" value="F:metal ion binding"/>
    <property type="evidence" value="ECO:0007669"/>
    <property type="project" value="UniProtKB-KW"/>
</dbReference>
<dbReference type="FunFam" id="2.20.25.80:FF:000003">
    <property type="entry name" value="WRKY transcription factor 57"/>
    <property type="match status" value="1"/>
</dbReference>
<feature type="region of interest" description="Disordered" evidence="10">
    <location>
        <begin position="172"/>
        <end position="252"/>
    </location>
</feature>
<evidence type="ECO:0000256" key="4">
    <source>
        <dbReference type="ARBA" id="ARBA00022833"/>
    </source>
</evidence>
<comment type="caution">
    <text evidence="13">The sequence shown here is derived from an EMBL/GenBank/DDBJ whole genome shotgun (WGS) entry which is preliminary data.</text>
</comment>
<evidence type="ECO:0000313" key="14">
    <source>
        <dbReference type="Proteomes" id="UP001154282"/>
    </source>
</evidence>
<feature type="compositionally biased region" description="Polar residues" evidence="10">
    <location>
        <begin position="193"/>
        <end position="206"/>
    </location>
</feature>
<dbReference type="SMART" id="SM00774">
    <property type="entry name" value="WRKY"/>
    <property type="match status" value="2"/>
</dbReference>
<evidence type="ECO:0000256" key="3">
    <source>
        <dbReference type="ARBA" id="ARBA00022737"/>
    </source>
</evidence>
<proteinExistence type="inferred from homology"/>
<reference evidence="13" key="1">
    <citation type="submission" date="2022-08" db="EMBL/GenBank/DDBJ databases">
        <authorList>
            <person name="Gutierrez-Valencia J."/>
        </authorList>
    </citation>
    <scope>NUCLEOTIDE SEQUENCE</scope>
</reference>
<keyword evidence="5" id="KW-0805">Transcription regulation</keyword>
<evidence type="ECO:0000256" key="6">
    <source>
        <dbReference type="ARBA" id="ARBA00023125"/>
    </source>
</evidence>